<feature type="region of interest" description="Disordered" evidence="2">
    <location>
        <begin position="178"/>
        <end position="236"/>
    </location>
</feature>
<feature type="compositionally biased region" description="Polar residues" evidence="2">
    <location>
        <begin position="55"/>
        <end position="64"/>
    </location>
</feature>
<dbReference type="EMBL" id="JAINDJ010000002">
    <property type="protein sequence ID" value="KAG9458493.1"/>
    <property type="molecule type" value="Genomic_DNA"/>
</dbReference>
<reference evidence="4 5" key="1">
    <citation type="submission" date="2021-07" db="EMBL/GenBank/DDBJ databases">
        <title>The Aristolochia fimbriata genome: insights into angiosperm evolution, floral development and chemical biosynthesis.</title>
        <authorList>
            <person name="Jiao Y."/>
        </authorList>
    </citation>
    <scope>NUCLEOTIDE SEQUENCE [LARGE SCALE GENOMIC DNA]</scope>
    <source>
        <strain evidence="4">IBCAS-2021</strain>
        <tissue evidence="4">Leaf</tissue>
    </source>
</reference>
<evidence type="ECO:0000313" key="5">
    <source>
        <dbReference type="Proteomes" id="UP000825729"/>
    </source>
</evidence>
<feature type="compositionally biased region" description="Basic and acidic residues" evidence="2">
    <location>
        <begin position="81"/>
        <end position="90"/>
    </location>
</feature>
<dbReference type="AlphaFoldDB" id="A0AAV7FFV1"/>
<protein>
    <recommendedName>
        <fullName evidence="3">DUF7653 domain-containing protein</fullName>
    </recommendedName>
</protein>
<organism evidence="4 5">
    <name type="scientific">Aristolochia fimbriata</name>
    <name type="common">White veined hardy Dutchman's pipe vine</name>
    <dbReference type="NCBI Taxonomy" id="158543"/>
    <lineage>
        <taxon>Eukaryota</taxon>
        <taxon>Viridiplantae</taxon>
        <taxon>Streptophyta</taxon>
        <taxon>Embryophyta</taxon>
        <taxon>Tracheophyta</taxon>
        <taxon>Spermatophyta</taxon>
        <taxon>Magnoliopsida</taxon>
        <taxon>Magnoliidae</taxon>
        <taxon>Piperales</taxon>
        <taxon>Aristolochiaceae</taxon>
        <taxon>Aristolochia</taxon>
    </lineage>
</organism>
<accession>A0AAV7FFV1</accession>
<feature type="region of interest" description="Disordered" evidence="2">
    <location>
        <begin position="1"/>
        <end position="109"/>
    </location>
</feature>
<comment type="caution">
    <text evidence="4">The sequence shown here is derived from an EMBL/GenBank/DDBJ whole genome shotgun (WGS) entry which is preliminary data.</text>
</comment>
<dbReference type="PANTHER" id="PTHR47491:SF5">
    <property type="entry name" value="CAP-GLY DOMAIN LINKER"/>
    <property type="match status" value="1"/>
</dbReference>
<feature type="compositionally biased region" description="Basic and acidic residues" evidence="2">
    <location>
        <begin position="179"/>
        <end position="191"/>
    </location>
</feature>
<evidence type="ECO:0000256" key="2">
    <source>
        <dbReference type="SAM" id="MobiDB-lite"/>
    </source>
</evidence>
<evidence type="ECO:0000256" key="1">
    <source>
        <dbReference type="SAM" id="Coils"/>
    </source>
</evidence>
<feature type="coiled-coil region" evidence="1">
    <location>
        <begin position="820"/>
        <end position="917"/>
    </location>
</feature>
<keyword evidence="5" id="KW-1185">Reference proteome</keyword>
<name>A0AAV7FFV1_ARIFI</name>
<dbReference type="PANTHER" id="PTHR47491">
    <property type="entry name" value="CAP-GLY DOMAIN LINKER"/>
    <property type="match status" value="1"/>
</dbReference>
<evidence type="ECO:0000313" key="4">
    <source>
        <dbReference type="EMBL" id="KAG9458493.1"/>
    </source>
</evidence>
<feature type="coiled-coil region" evidence="1">
    <location>
        <begin position="429"/>
        <end position="506"/>
    </location>
</feature>
<dbReference type="Proteomes" id="UP000825729">
    <property type="component" value="Unassembled WGS sequence"/>
</dbReference>
<proteinExistence type="predicted"/>
<sequence length="944" mass="108830">MKKLFFFRSGSTNGSSNPPPPQEKVYWEKPSESNGSHTNKQSHDTNKGSKKSFKPRNQQNSTGSVLRRCRSFSSPSTSSDPGDHDLDPKRSTSTSSPCLYQELDGPNWHRSLTPERIIKSRKAEQKLVLESVENYDYSGSTRGFAESPENSPCTSPVPLKCQAPRLSQVSNEVLDLYIDGEHQENRPRSDTSQRSSPLSCKDGPLAESRILPGTRRPPRIRSRGPTSPTNFKGNLRSYSFRETRDCHARQLRGRPEEDVWPSSPHRLAKSVVDRLTEEFPPKSRHKSQEFNCETSSTTVEDIFEAHSELHPCLNPNTFLEKIDIVPDVNQETTNEYCLKGTSGLAKQSFLNGNDFVNTRHEQLQLRKEEEIDLELHRKGKEAEERFLLLSEKLEEGALSVGSIMDEMRNLVFEVSAQLQSRLTERTCAREALKLAKMELDSRTRRLEKEKNELQASLEKDLDRRSREWSVKLEKYQSEEQRLRERVRELAEQNVSLQREVSQFNTRDMEARNKMTDLESQLNSVTLRMEEMGADNCKLQTAVADLEGRSEDAESDRDSISRRYREKEKEIKDLQKEVARLQRIYSEQEKTISGLRQGVIEEIGRQSSEKCDSLVNLQLEQVRLTGVEHSLRKEIESYRAEVDSLRHENISLLHRLNGGRSSQFRLEEELHAQVEYFQHQCFSLLDDGSHIYAKLLEFVKVCQNDDRTAKGLVGAMDSYSILEYDMKLQSFRKGVENIKRGLQTLSTMLQDKVELDTRKCQSPASGSLPLEEYDIERELKVEKLLTKALREKLYSQNLELEQLRSDVATSVRGNDLLRCEIQRAKDAFSSISHKMKDLELQMMRKDESINQLQMELQQSMKELTVTRGILPKVSEERDMMWEEVKQYSEKNMLLNCELASLKKKIEALDEDILLKEGQITILKDSLNKKPFEILYDPISNKDFIL</sequence>
<feature type="coiled-coil region" evidence="1">
    <location>
        <begin position="542"/>
        <end position="590"/>
    </location>
</feature>
<dbReference type="Pfam" id="PF24670">
    <property type="entry name" value="DUF7653"/>
    <property type="match status" value="1"/>
</dbReference>
<feature type="domain" description="DUF7653" evidence="3">
    <location>
        <begin position="629"/>
        <end position="751"/>
    </location>
</feature>
<keyword evidence="1" id="KW-0175">Coiled coil</keyword>
<dbReference type="InterPro" id="IPR056070">
    <property type="entry name" value="DUF7653"/>
</dbReference>
<dbReference type="Gene3D" id="1.10.287.1490">
    <property type="match status" value="1"/>
</dbReference>
<gene>
    <name evidence="4" type="ORF">H6P81_003001</name>
</gene>
<evidence type="ECO:0000259" key="3">
    <source>
        <dbReference type="Pfam" id="PF24670"/>
    </source>
</evidence>